<comment type="caution">
    <text evidence="3">The sequence shown here is derived from an EMBL/GenBank/DDBJ whole genome shotgun (WGS) entry which is preliminary data.</text>
</comment>
<dbReference type="PROSITE" id="PS51740">
    <property type="entry name" value="SPOVT_ABRB"/>
    <property type="match status" value="1"/>
</dbReference>
<evidence type="ECO:0000259" key="2">
    <source>
        <dbReference type="PROSITE" id="PS51740"/>
    </source>
</evidence>
<dbReference type="SUPFAM" id="SSF89447">
    <property type="entry name" value="AbrB/MazE/MraZ-like"/>
    <property type="match status" value="1"/>
</dbReference>
<accession>A0A917MMS9</accession>
<reference evidence="3" key="1">
    <citation type="journal article" date="2014" name="Int. J. Syst. Evol. Microbiol.">
        <title>Complete genome sequence of Corynebacterium casei LMG S-19264T (=DSM 44701T), isolated from a smear-ripened cheese.</title>
        <authorList>
            <consortium name="US DOE Joint Genome Institute (JGI-PGF)"/>
            <person name="Walter F."/>
            <person name="Albersmeier A."/>
            <person name="Kalinowski J."/>
            <person name="Ruckert C."/>
        </authorList>
    </citation>
    <scope>NUCLEOTIDE SEQUENCE</scope>
    <source>
        <strain evidence="3">CGMCC 1.15794</strain>
    </source>
</reference>
<reference evidence="3" key="2">
    <citation type="submission" date="2020-09" db="EMBL/GenBank/DDBJ databases">
        <authorList>
            <person name="Sun Q."/>
            <person name="Zhou Y."/>
        </authorList>
    </citation>
    <scope>NUCLEOTIDE SEQUENCE</scope>
    <source>
        <strain evidence="3">CGMCC 1.15794</strain>
    </source>
</reference>
<evidence type="ECO:0000256" key="1">
    <source>
        <dbReference type="PROSITE-ProRule" id="PRU01076"/>
    </source>
</evidence>
<name>A0A917MMS9_9MICO</name>
<organism evidence="3 4">
    <name type="scientific">Microbacterium album</name>
    <dbReference type="NCBI Taxonomy" id="2053191"/>
    <lineage>
        <taxon>Bacteria</taxon>
        <taxon>Bacillati</taxon>
        <taxon>Actinomycetota</taxon>
        <taxon>Actinomycetes</taxon>
        <taxon>Micrococcales</taxon>
        <taxon>Microbacteriaceae</taxon>
        <taxon>Microbacterium</taxon>
    </lineage>
</organism>
<proteinExistence type="predicted"/>
<dbReference type="NCBIfam" id="TIGR01439">
    <property type="entry name" value="lp_hng_hel_AbrB"/>
    <property type="match status" value="1"/>
</dbReference>
<dbReference type="GO" id="GO:0003677">
    <property type="term" value="F:DNA binding"/>
    <property type="evidence" value="ECO:0007669"/>
    <property type="project" value="UniProtKB-UniRule"/>
</dbReference>
<dbReference type="EMBL" id="BMJY01000017">
    <property type="protein sequence ID" value="GGH49485.1"/>
    <property type="molecule type" value="Genomic_DNA"/>
</dbReference>
<dbReference type="Gene3D" id="2.10.260.10">
    <property type="match status" value="1"/>
</dbReference>
<evidence type="ECO:0000313" key="4">
    <source>
        <dbReference type="Proteomes" id="UP000657592"/>
    </source>
</evidence>
<dbReference type="RefSeq" id="WP_229663282.1">
    <property type="nucleotide sequence ID" value="NZ_BMJY01000017.1"/>
</dbReference>
<evidence type="ECO:0000313" key="3">
    <source>
        <dbReference type="EMBL" id="GGH49485.1"/>
    </source>
</evidence>
<dbReference type="Proteomes" id="UP000657592">
    <property type="component" value="Unassembled WGS sequence"/>
</dbReference>
<keyword evidence="4" id="KW-1185">Reference proteome</keyword>
<dbReference type="InterPro" id="IPR037914">
    <property type="entry name" value="SpoVT-AbrB_sf"/>
</dbReference>
<dbReference type="AlphaFoldDB" id="A0A917MMS9"/>
<sequence length="77" mass="8481">MRVTMDKAGRIVVPAEIRERLGMVPGPLDMVMDGAGIRIEIPTSDRVEERDGLLVLADDGPALTPDDVRELRLADQR</sequence>
<keyword evidence="1" id="KW-0238">DNA-binding</keyword>
<feature type="domain" description="SpoVT-AbrB" evidence="2">
    <location>
        <begin position="1"/>
        <end position="45"/>
    </location>
</feature>
<dbReference type="InterPro" id="IPR007159">
    <property type="entry name" value="SpoVT-AbrB_dom"/>
</dbReference>
<gene>
    <name evidence="3" type="ORF">GCM10010921_27640</name>
</gene>
<protein>
    <recommendedName>
        <fullName evidence="2">SpoVT-AbrB domain-containing protein</fullName>
    </recommendedName>
</protein>